<dbReference type="AlphaFoldDB" id="M0NF42"/>
<evidence type="ECO:0000313" key="1">
    <source>
        <dbReference type="EMBL" id="EMA56577.1"/>
    </source>
</evidence>
<comment type="caution">
    <text evidence="1">The sequence shown here is derived from an EMBL/GenBank/DDBJ whole genome shotgun (WGS) entry which is preliminary data.</text>
</comment>
<dbReference type="RefSeq" id="WP_007736990.1">
    <property type="nucleotide sequence ID" value="NZ_AOMF01000033.1"/>
</dbReference>
<dbReference type="Proteomes" id="UP000011680">
    <property type="component" value="Unassembled WGS sequence"/>
</dbReference>
<gene>
    <name evidence="1" type="ORF">C451_01823</name>
</gene>
<proteinExistence type="predicted"/>
<dbReference type="OrthoDB" id="203241at2157"/>
<protein>
    <submittedName>
        <fullName evidence="1">Uncharacterized protein</fullName>
    </submittedName>
</protein>
<organism evidence="1 2">
    <name type="scientific">Halococcus thailandensis JCM 13552</name>
    <dbReference type="NCBI Taxonomy" id="1227457"/>
    <lineage>
        <taxon>Archaea</taxon>
        <taxon>Methanobacteriati</taxon>
        <taxon>Methanobacteriota</taxon>
        <taxon>Stenosarchaea group</taxon>
        <taxon>Halobacteria</taxon>
        <taxon>Halobacteriales</taxon>
        <taxon>Halococcaceae</taxon>
        <taxon>Halococcus</taxon>
    </lineage>
</organism>
<keyword evidence="2" id="KW-1185">Reference proteome</keyword>
<dbReference type="EMBL" id="AOMF01000033">
    <property type="protein sequence ID" value="EMA56577.1"/>
    <property type="molecule type" value="Genomic_DNA"/>
</dbReference>
<evidence type="ECO:0000313" key="2">
    <source>
        <dbReference type="Proteomes" id="UP000011680"/>
    </source>
</evidence>
<sequence>MATDEDIKLKIVTKMVREPITGSNKVTVDTAKGWVATHDRGRAEELIREMIRDPESPIEPYGGSRDNIRLTSVADAVDFIEAHDGDVPFGVG</sequence>
<dbReference type="PATRIC" id="fig|1227457.3.peg.319"/>
<reference evidence="1 2" key="1">
    <citation type="journal article" date="2014" name="PLoS Genet.">
        <title>Phylogenetically driven sequencing of extremely halophilic archaea reveals strategies for static and dynamic osmo-response.</title>
        <authorList>
            <person name="Becker E.A."/>
            <person name="Seitzer P.M."/>
            <person name="Tritt A."/>
            <person name="Larsen D."/>
            <person name="Krusor M."/>
            <person name="Yao A.I."/>
            <person name="Wu D."/>
            <person name="Madern D."/>
            <person name="Eisen J.A."/>
            <person name="Darling A.E."/>
            <person name="Facciotti M.T."/>
        </authorList>
    </citation>
    <scope>NUCLEOTIDE SEQUENCE [LARGE SCALE GENOMIC DNA]</scope>
    <source>
        <strain evidence="1 2">JCM 13552</strain>
    </source>
</reference>
<accession>M0NF42</accession>
<name>M0NF42_9EURY</name>